<proteinExistence type="predicted"/>
<evidence type="ECO:0000313" key="2">
    <source>
        <dbReference type="EMBL" id="SDZ19630.1"/>
    </source>
</evidence>
<dbReference type="Proteomes" id="UP000183417">
    <property type="component" value="Unassembled WGS sequence"/>
</dbReference>
<evidence type="ECO:0000256" key="1">
    <source>
        <dbReference type="SAM" id="MobiDB-lite"/>
    </source>
</evidence>
<feature type="compositionally biased region" description="Polar residues" evidence="1">
    <location>
        <begin position="1"/>
        <end position="21"/>
    </location>
</feature>
<organism evidence="2 3">
    <name type="scientific">Delftia lacustris</name>
    <dbReference type="NCBI Taxonomy" id="558537"/>
    <lineage>
        <taxon>Bacteria</taxon>
        <taxon>Pseudomonadati</taxon>
        <taxon>Pseudomonadota</taxon>
        <taxon>Betaproteobacteria</taxon>
        <taxon>Burkholderiales</taxon>
        <taxon>Comamonadaceae</taxon>
        <taxon>Delftia</taxon>
    </lineage>
</organism>
<sequence length="47" mass="4889">MSKDPFQTKSTAGSTDLSRQGSAVCKKPLRSIATALAAGLLIARLAR</sequence>
<accession>A0A1H3R1Y4</accession>
<evidence type="ECO:0000313" key="3">
    <source>
        <dbReference type="Proteomes" id="UP000183417"/>
    </source>
</evidence>
<feature type="region of interest" description="Disordered" evidence="1">
    <location>
        <begin position="1"/>
        <end position="23"/>
    </location>
</feature>
<dbReference type="RefSeq" id="WP_167368417.1">
    <property type="nucleotide sequence ID" value="NZ_CP141274.1"/>
</dbReference>
<name>A0A1H3R1Y4_9BURK</name>
<dbReference type="AlphaFoldDB" id="A0A1H3R1Y4"/>
<dbReference type="GeneID" id="94691747"/>
<gene>
    <name evidence="2" type="ORF">SAMN05421547_11470</name>
</gene>
<reference evidence="2 3" key="1">
    <citation type="submission" date="2016-10" db="EMBL/GenBank/DDBJ databases">
        <authorList>
            <person name="de Groot N.N."/>
        </authorList>
    </citation>
    <scope>NUCLEOTIDE SEQUENCE [LARGE SCALE GENOMIC DNA]</scope>
    <source>
        <strain evidence="2 3">LMG 24775</strain>
    </source>
</reference>
<dbReference type="EMBL" id="FNPE01000014">
    <property type="protein sequence ID" value="SDZ19630.1"/>
    <property type="molecule type" value="Genomic_DNA"/>
</dbReference>
<protein>
    <submittedName>
        <fullName evidence="2">Uncharacterized protein</fullName>
    </submittedName>
</protein>